<evidence type="ECO:0000256" key="8">
    <source>
        <dbReference type="ARBA" id="ARBA00023136"/>
    </source>
</evidence>
<dbReference type="NCBIfam" id="TIGR00220">
    <property type="entry name" value="mscL"/>
    <property type="match status" value="1"/>
</dbReference>
<evidence type="ECO:0000256" key="1">
    <source>
        <dbReference type="ARBA" id="ARBA00004651"/>
    </source>
</evidence>
<evidence type="ECO:0000256" key="5">
    <source>
        <dbReference type="ARBA" id="ARBA00022692"/>
    </source>
</evidence>
<name>A0A9D1WMQ5_9GAMM</name>
<dbReference type="HAMAP" id="MF_00115">
    <property type="entry name" value="MscL"/>
    <property type="match status" value="1"/>
</dbReference>
<dbReference type="InterPro" id="IPR037673">
    <property type="entry name" value="MSC/AndL"/>
</dbReference>
<evidence type="ECO:0000256" key="2">
    <source>
        <dbReference type="ARBA" id="ARBA00007254"/>
    </source>
</evidence>
<comment type="function">
    <text evidence="10">Channel that opens in response to stretch forces in the membrane lipid bilayer. May participate in the regulation of osmotic pressure changes within the cell.</text>
</comment>
<accession>A0A9D1WMQ5</accession>
<dbReference type="InterPro" id="IPR001185">
    <property type="entry name" value="MS_channel"/>
</dbReference>
<comment type="subunit">
    <text evidence="10">Homopentamer.</text>
</comment>
<dbReference type="InterPro" id="IPR019823">
    <property type="entry name" value="Mechanosensitive_channel_CS"/>
</dbReference>
<comment type="caution">
    <text evidence="11">The sequence shown here is derived from an EMBL/GenBank/DDBJ whole genome shotgun (WGS) entry which is preliminary data.</text>
</comment>
<keyword evidence="10" id="KW-0997">Cell inner membrane</keyword>
<evidence type="ECO:0000256" key="4">
    <source>
        <dbReference type="ARBA" id="ARBA00022475"/>
    </source>
</evidence>
<keyword evidence="5 10" id="KW-0812">Transmembrane</keyword>
<reference evidence="11" key="2">
    <citation type="submission" date="2021-04" db="EMBL/GenBank/DDBJ databases">
        <authorList>
            <person name="Gilroy R."/>
        </authorList>
    </citation>
    <scope>NUCLEOTIDE SEQUENCE</scope>
    <source>
        <strain evidence="11">1193</strain>
    </source>
</reference>
<dbReference type="GO" id="GO:0008381">
    <property type="term" value="F:mechanosensitive monoatomic ion channel activity"/>
    <property type="evidence" value="ECO:0007669"/>
    <property type="project" value="UniProtKB-UniRule"/>
</dbReference>
<reference evidence="11" key="1">
    <citation type="journal article" date="2021" name="PeerJ">
        <title>Extensive microbial diversity within the chicken gut microbiome revealed by metagenomics and culture.</title>
        <authorList>
            <person name="Gilroy R."/>
            <person name="Ravi A."/>
            <person name="Getino M."/>
            <person name="Pursley I."/>
            <person name="Horton D.L."/>
            <person name="Alikhan N.F."/>
            <person name="Baker D."/>
            <person name="Gharbi K."/>
            <person name="Hall N."/>
            <person name="Watson M."/>
            <person name="Adriaenssens E.M."/>
            <person name="Foster-Nyarko E."/>
            <person name="Jarju S."/>
            <person name="Secka A."/>
            <person name="Antonio M."/>
            <person name="Oren A."/>
            <person name="Chaudhuri R.R."/>
            <person name="La Ragione R."/>
            <person name="Hildebrand F."/>
            <person name="Pallen M.J."/>
        </authorList>
    </citation>
    <scope>NUCLEOTIDE SEQUENCE</scope>
    <source>
        <strain evidence="11">1193</strain>
    </source>
</reference>
<keyword evidence="9 10" id="KW-0407">Ion channel</keyword>
<keyword evidence="8 10" id="KW-0472">Membrane</keyword>
<dbReference type="Proteomes" id="UP000824248">
    <property type="component" value="Unassembled WGS sequence"/>
</dbReference>
<dbReference type="GO" id="GO:0005886">
    <property type="term" value="C:plasma membrane"/>
    <property type="evidence" value="ECO:0007669"/>
    <property type="project" value="UniProtKB-SubCell"/>
</dbReference>
<dbReference type="NCBIfam" id="NF001843">
    <property type="entry name" value="PRK00567.1-4"/>
    <property type="match status" value="1"/>
</dbReference>
<keyword evidence="7 10" id="KW-0406">Ion transport</keyword>
<keyword evidence="4 10" id="KW-1003">Cell membrane</keyword>
<evidence type="ECO:0000313" key="12">
    <source>
        <dbReference type="Proteomes" id="UP000824248"/>
    </source>
</evidence>
<evidence type="ECO:0000313" key="11">
    <source>
        <dbReference type="EMBL" id="HIX61965.1"/>
    </source>
</evidence>
<evidence type="ECO:0000256" key="3">
    <source>
        <dbReference type="ARBA" id="ARBA00022448"/>
    </source>
</evidence>
<dbReference type="PROSITE" id="PS01327">
    <property type="entry name" value="MSCL"/>
    <property type="match status" value="1"/>
</dbReference>
<gene>
    <name evidence="10 11" type="primary">mscL</name>
    <name evidence="11" type="ORF">H9854_07025</name>
</gene>
<feature type="transmembrane region" description="Helical" evidence="10">
    <location>
        <begin position="21"/>
        <end position="39"/>
    </location>
</feature>
<organism evidence="11 12">
    <name type="scientific">Candidatus Halomonas stercoripullorum</name>
    <dbReference type="NCBI Taxonomy" id="2838617"/>
    <lineage>
        <taxon>Bacteria</taxon>
        <taxon>Pseudomonadati</taxon>
        <taxon>Pseudomonadota</taxon>
        <taxon>Gammaproteobacteria</taxon>
        <taxon>Oceanospirillales</taxon>
        <taxon>Halomonadaceae</taxon>
        <taxon>Halomonas</taxon>
    </lineage>
</organism>
<dbReference type="Gene3D" id="1.10.1200.120">
    <property type="entry name" value="Large-conductance mechanosensitive channel, MscL, domain 1"/>
    <property type="match status" value="1"/>
</dbReference>
<evidence type="ECO:0000256" key="10">
    <source>
        <dbReference type="HAMAP-Rule" id="MF_00115"/>
    </source>
</evidence>
<proteinExistence type="inferred from homology"/>
<dbReference type="PANTHER" id="PTHR30266">
    <property type="entry name" value="MECHANOSENSITIVE CHANNEL MSCL"/>
    <property type="match status" value="1"/>
</dbReference>
<dbReference type="SUPFAM" id="SSF81330">
    <property type="entry name" value="Gated mechanosensitive channel"/>
    <property type="match status" value="1"/>
</dbReference>
<dbReference type="InterPro" id="IPR036019">
    <property type="entry name" value="MscL_channel"/>
</dbReference>
<dbReference type="PANTHER" id="PTHR30266:SF2">
    <property type="entry name" value="LARGE-CONDUCTANCE MECHANOSENSITIVE CHANNEL"/>
    <property type="match status" value="1"/>
</dbReference>
<comment type="similarity">
    <text evidence="2 10">Belongs to the MscL family.</text>
</comment>
<dbReference type="AlphaFoldDB" id="A0A9D1WMQ5"/>
<dbReference type="PRINTS" id="PR01264">
    <property type="entry name" value="MECHCHANNEL"/>
</dbReference>
<keyword evidence="6 10" id="KW-1133">Transmembrane helix</keyword>
<evidence type="ECO:0000256" key="7">
    <source>
        <dbReference type="ARBA" id="ARBA00023065"/>
    </source>
</evidence>
<protein>
    <recommendedName>
        <fullName evidence="10">Large-conductance mechanosensitive channel</fullName>
    </recommendedName>
</protein>
<keyword evidence="3 10" id="KW-0813">Transport</keyword>
<feature type="transmembrane region" description="Helical" evidence="10">
    <location>
        <begin position="90"/>
        <end position="109"/>
    </location>
</feature>
<evidence type="ECO:0000256" key="9">
    <source>
        <dbReference type="ARBA" id="ARBA00023303"/>
    </source>
</evidence>
<dbReference type="Pfam" id="PF01741">
    <property type="entry name" value="MscL"/>
    <property type="match status" value="1"/>
</dbReference>
<sequence>MASKFLKEFREFAVKGNVIDMAVGIIVGGAFTLIVNSLVNNVMNPLLGLLIGGVDFSNLFLVLKQGDPEGPYTTLQMAQEAGAVTLDYGVFLNSIISFVIVSFAIFLLIRTINRLRREKVVEESIEEAATEKPCPFCLMSIPLEAKRCGHCTSQLPAAPGPEIRAEETPVTP</sequence>
<comment type="subcellular location">
    <subcellularLocation>
        <location evidence="10">Cell inner membrane</location>
        <topology evidence="10">Multi-pass membrane protein</topology>
    </subcellularLocation>
    <subcellularLocation>
        <location evidence="1">Cell membrane</location>
        <topology evidence="1">Multi-pass membrane protein</topology>
    </subcellularLocation>
</comment>
<dbReference type="EMBL" id="DXFC01000207">
    <property type="protein sequence ID" value="HIX61965.1"/>
    <property type="molecule type" value="Genomic_DNA"/>
</dbReference>
<evidence type="ECO:0000256" key="6">
    <source>
        <dbReference type="ARBA" id="ARBA00022989"/>
    </source>
</evidence>